<accession>A0A2T1FWQ6</accession>
<proteinExistence type="predicted"/>
<evidence type="ECO:0000313" key="2">
    <source>
        <dbReference type="EMBL" id="PSB49412.1"/>
    </source>
</evidence>
<organism evidence="2 3">
    <name type="scientific">Chamaesiphon polymorphus CCALA 037</name>
    <dbReference type="NCBI Taxonomy" id="2107692"/>
    <lineage>
        <taxon>Bacteria</taxon>
        <taxon>Bacillati</taxon>
        <taxon>Cyanobacteriota</taxon>
        <taxon>Cyanophyceae</taxon>
        <taxon>Gomontiellales</taxon>
        <taxon>Chamaesiphonaceae</taxon>
        <taxon>Chamaesiphon</taxon>
    </lineage>
</organism>
<feature type="domain" description="Glycosyltransferase 2-like" evidence="1">
    <location>
        <begin position="8"/>
        <end position="118"/>
    </location>
</feature>
<dbReference type="Pfam" id="PF00535">
    <property type="entry name" value="Glycos_transf_2"/>
    <property type="match status" value="1"/>
</dbReference>
<gene>
    <name evidence="2" type="ORF">C7B77_23505</name>
</gene>
<reference evidence="2 3" key="1">
    <citation type="submission" date="2018-03" db="EMBL/GenBank/DDBJ databases">
        <title>The ancient ancestry and fast evolution of plastids.</title>
        <authorList>
            <person name="Moore K.R."/>
            <person name="Magnabosco C."/>
            <person name="Momper L."/>
            <person name="Gold D.A."/>
            <person name="Bosak T."/>
            <person name="Fournier G.P."/>
        </authorList>
    </citation>
    <scope>NUCLEOTIDE SEQUENCE [LARGE SCALE GENOMIC DNA]</scope>
    <source>
        <strain evidence="2 3">CCALA 037</strain>
    </source>
</reference>
<protein>
    <submittedName>
        <fullName evidence="2">Glycosyl transferase family 2</fullName>
    </submittedName>
</protein>
<dbReference type="RefSeq" id="WP_106310657.1">
    <property type="nucleotide sequence ID" value="NZ_PVWO01000427.1"/>
</dbReference>
<dbReference type="PANTHER" id="PTHR43179:SF7">
    <property type="entry name" value="RHAMNOSYLTRANSFERASE WBBL"/>
    <property type="match status" value="1"/>
</dbReference>
<dbReference type="Proteomes" id="UP000238937">
    <property type="component" value="Unassembled WGS sequence"/>
</dbReference>
<evidence type="ECO:0000259" key="1">
    <source>
        <dbReference type="Pfam" id="PF00535"/>
    </source>
</evidence>
<sequence>MTEPQVTIIVVPRERFSLTQESLESIYEYTETPFHLVYVDGGSPTHIRQYLATQSQQKNFQLIRTNYYLTPNRARNIGLQQVSTKYVVFIDNDVIVSPGWLQQMIQCAEETGATIVTPLTGEGMPVHERVHCAGGEAHLVIKEEGSEVKRYILSKLHYRGRRLKDVQGKLTRKATEMAEFHCIFVRTAIFEKIGLLDEAVMNTKEHADFCMTVAQAGGTVYLEPSSLVTYVPGLSPCWSDLHFYMLRWSDAWGIASLKRLQKKWNLTEDEHGGGYLIWRRKLAIIRPLMEHMPGGQKNKLLQKAFVLIEVILNRLIVSHYALSQVWHKSEPTPTPLQQSSSSS</sequence>
<dbReference type="EMBL" id="PVWO01000427">
    <property type="protein sequence ID" value="PSB49412.1"/>
    <property type="molecule type" value="Genomic_DNA"/>
</dbReference>
<dbReference type="OrthoDB" id="452659at2"/>
<keyword evidence="2" id="KW-0808">Transferase</keyword>
<dbReference type="InterPro" id="IPR029044">
    <property type="entry name" value="Nucleotide-diphossugar_trans"/>
</dbReference>
<dbReference type="GO" id="GO:0016740">
    <property type="term" value="F:transferase activity"/>
    <property type="evidence" value="ECO:0007669"/>
    <property type="project" value="UniProtKB-KW"/>
</dbReference>
<keyword evidence="3" id="KW-1185">Reference proteome</keyword>
<evidence type="ECO:0000313" key="3">
    <source>
        <dbReference type="Proteomes" id="UP000238937"/>
    </source>
</evidence>
<dbReference type="Gene3D" id="3.90.550.10">
    <property type="entry name" value="Spore Coat Polysaccharide Biosynthesis Protein SpsA, Chain A"/>
    <property type="match status" value="1"/>
</dbReference>
<dbReference type="PANTHER" id="PTHR43179">
    <property type="entry name" value="RHAMNOSYLTRANSFERASE WBBL"/>
    <property type="match status" value="1"/>
</dbReference>
<dbReference type="AlphaFoldDB" id="A0A2T1FWQ6"/>
<dbReference type="InterPro" id="IPR001173">
    <property type="entry name" value="Glyco_trans_2-like"/>
</dbReference>
<dbReference type="SUPFAM" id="SSF53448">
    <property type="entry name" value="Nucleotide-diphospho-sugar transferases"/>
    <property type="match status" value="1"/>
</dbReference>
<comment type="caution">
    <text evidence="2">The sequence shown here is derived from an EMBL/GenBank/DDBJ whole genome shotgun (WGS) entry which is preliminary data.</text>
</comment>
<name>A0A2T1FWQ6_9CYAN</name>